<evidence type="ECO:0000256" key="1">
    <source>
        <dbReference type="SAM" id="MobiDB-lite"/>
    </source>
</evidence>
<feature type="compositionally biased region" description="Low complexity" evidence="1">
    <location>
        <begin position="50"/>
        <end position="63"/>
    </location>
</feature>
<name>A0AAE1LUS0_9NEOP</name>
<organism evidence="2 3">
    <name type="scientific">Frankliniella fusca</name>
    <dbReference type="NCBI Taxonomy" id="407009"/>
    <lineage>
        <taxon>Eukaryota</taxon>
        <taxon>Metazoa</taxon>
        <taxon>Ecdysozoa</taxon>
        <taxon>Arthropoda</taxon>
        <taxon>Hexapoda</taxon>
        <taxon>Insecta</taxon>
        <taxon>Pterygota</taxon>
        <taxon>Neoptera</taxon>
        <taxon>Paraneoptera</taxon>
        <taxon>Thysanoptera</taxon>
        <taxon>Terebrantia</taxon>
        <taxon>Thripoidea</taxon>
        <taxon>Thripidae</taxon>
        <taxon>Frankliniella</taxon>
    </lineage>
</organism>
<feature type="region of interest" description="Disordered" evidence="1">
    <location>
        <begin position="32"/>
        <end position="78"/>
    </location>
</feature>
<reference evidence="2" key="1">
    <citation type="submission" date="2021-07" db="EMBL/GenBank/DDBJ databases">
        <authorList>
            <person name="Catto M.A."/>
            <person name="Jacobson A."/>
            <person name="Kennedy G."/>
            <person name="Labadie P."/>
            <person name="Hunt B.G."/>
            <person name="Srinivasan R."/>
        </authorList>
    </citation>
    <scope>NUCLEOTIDE SEQUENCE</scope>
    <source>
        <strain evidence="2">PL_HMW_Pooled</strain>
        <tissue evidence="2">Head</tissue>
    </source>
</reference>
<protein>
    <recommendedName>
        <fullName evidence="4">Reverse transcriptase domain-containing protein</fullName>
    </recommendedName>
</protein>
<reference evidence="2" key="2">
    <citation type="journal article" date="2023" name="BMC Genomics">
        <title>Pest status, molecular evolution, and epigenetic factors derived from the genome assembly of Frankliniella fusca, a thysanopteran phytovirus vector.</title>
        <authorList>
            <person name="Catto M.A."/>
            <person name="Labadie P.E."/>
            <person name="Jacobson A.L."/>
            <person name="Kennedy G.G."/>
            <person name="Srinivasan R."/>
            <person name="Hunt B.G."/>
        </authorList>
    </citation>
    <scope>NUCLEOTIDE SEQUENCE</scope>
    <source>
        <strain evidence="2">PL_HMW_Pooled</strain>
    </source>
</reference>
<dbReference type="Gene3D" id="3.30.70.270">
    <property type="match status" value="1"/>
</dbReference>
<keyword evidence="3" id="KW-1185">Reference proteome</keyword>
<dbReference type="InterPro" id="IPR050951">
    <property type="entry name" value="Retrovirus_Pol_polyprotein"/>
</dbReference>
<dbReference type="PANTHER" id="PTHR37984">
    <property type="entry name" value="PROTEIN CBG26694"/>
    <property type="match status" value="1"/>
</dbReference>
<dbReference type="EMBL" id="JAHWGI010001426">
    <property type="protein sequence ID" value="KAK3931549.1"/>
    <property type="molecule type" value="Genomic_DNA"/>
</dbReference>
<dbReference type="InterPro" id="IPR043128">
    <property type="entry name" value="Rev_trsase/Diguanyl_cyclase"/>
</dbReference>
<comment type="caution">
    <text evidence="2">The sequence shown here is derived from an EMBL/GenBank/DDBJ whole genome shotgun (WGS) entry which is preliminary data.</text>
</comment>
<proteinExistence type="predicted"/>
<accession>A0AAE1LUS0</accession>
<feature type="compositionally biased region" description="Polar residues" evidence="1">
    <location>
        <begin position="32"/>
        <end position="44"/>
    </location>
</feature>
<evidence type="ECO:0008006" key="4">
    <source>
        <dbReference type="Google" id="ProtNLM"/>
    </source>
</evidence>
<dbReference type="SUPFAM" id="SSF56672">
    <property type="entry name" value="DNA/RNA polymerases"/>
    <property type="match status" value="1"/>
</dbReference>
<sequence length="369" mass="41661">MVANRTWANMKATAIRTEGDIQHMAKLAQSYAQNQARSVHQVQQPKKPDVNNNSNNNKVKINPQQSGNQQKTESKVGNDQERKFNPCYRCGRRHNCKTCPAVNWECNFCKKMGHTSTVCRKKKKPEVRQVSVSRPPPEADFYLCGARPGEASGPVSSFNVNLVQSSTSEPLINKLLVNNIRLKKEIHSGSAVSLISIQEFQSKYPDCSFSSSSTVLSVANKKPLKVLDNAIPVKHRAYKVPLAITDNVNQILNRMEAQGKAIRVRHASWASPSFPVSKKNGDYRLVVDFKKNINPRLRVDYYPIPSPEEIFSSLSKSVSFVTLDLKDAYMQLELSPQSQELCVMATHRGFYKLQQDLYIKIQTYFPIDV</sequence>
<evidence type="ECO:0000313" key="2">
    <source>
        <dbReference type="EMBL" id="KAK3931549.1"/>
    </source>
</evidence>
<dbReference type="Proteomes" id="UP001219518">
    <property type="component" value="Unassembled WGS sequence"/>
</dbReference>
<dbReference type="InterPro" id="IPR043502">
    <property type="entry name" value="DNA/RNA_pol_sf"/>
</dbReference>
<gene>
    <name evidence="2" type="ORF">KUF71_006567</name>
</gene>
<dbReference type="PANTHER" id="PTHR37984:SF5">
    <property type="entry name" value="PROTEIN NYNRIN-LIKE"/>
    <property type="match status" value="1"/>
</dbReference>
<evidence type="ECO:0000313" key="3">
    <source>
        <dbReference type="Proteomes" id="UP001219518"/>
    </source>
</evidence>
<dbReference type="Gene3D" id="3.10.10.10">
    <property type="entry name" value="HIV Type 1 Reverse Transcriptase, subunit A, domain 1"/>
    <property type="match status" value="1"/>
</dbReference>
<dbReference type="AlphaFoldDB" id="A0AAE1LUS0"/>
<dbReference type="GO" id="GO:0071897">
    <property type="term" value="P:DNA biosynthetic process"/>
    <property type="evidence" value="ECO:0007669"/>
    <property type="project" value="UniProtKB-ARBA"/>
</dbReference>